<proteinExistence type="predicted"/>
<dbReference type="InterPro" id="IPR052255">
    <property type="entry name" value="RNA_pol_II_subunit5-mediator"/>
</dbReference>
<comment type="caution">
    <text evidence="3">The sequence shown here is derived from an EMBL/GenBank/DDBJ whole genome shotgun (WGS) entry which is preliminary data.</text>
</comment>
<feature type="compositionally biased region" description="Polar residues" evidence="1">
    <location>
        <begin position="463"/>
        <end position="479"/>
    </location>
</feature>
<feature type="compositionally biased region" description="Acidic residues" evidence="1">
    <location>
        <begin position="573"/>
        <end position="584"/>
    </location>
</feature>
<feature type="region of interest" description="Disordered" evidence="1">
    <location>
        <begin position="192"/>
        <end position="231"/>
    </location>
</feature>
<dbReference type="PANTHER" id="PTHR15111">
    <property type="entry name" value="RNA POLYMERASE II SUBUNIT 5-MEDIATING PROTEIN NNX3"/>
    <property type="match status" value="1"/>
</dbReference>
<dbReference type="InterPro" id="IPR024325">
    <property type="entry name" value="DUF3835"/>
</dbReference>
<evidence type="ECO:0000313" key="3">
    <source>
        <dbReference type="EMBL" id="RDW87350.1"/>
    </source>
</evidence>
<dbReference type="GO" id="GO:0000122">
    <property type="term" value="P:negative regulation of transcription by RNA polymerase II"/>
    <property type="evidence" value="ECO:0007669"/>
    <property type="project" value="TreeGrafter"/>
</dbReference>
<feature type="region of interest" description="Disordered" evidence="1">
    <location>
        <begin position="357"/>
        <end position="487"/>
    </location>
</feature>
<dbReference type="Pfam" id="PF13758">
    <property type="entry name" value="Prefoldin_3"/>
    <property type="match status" value="1"/>
</dbReference>
<feature type="compositionally biased region" description="Low complexity" evidence="1">
    <location>
        <begin position="437"/>
        <end position="449"/>
    </location>
</feature>
<dbReference type="OrthoDB" id="21413at2759"/>
<feature type="domain" description="DUF3835" evidence="2">
    <location>
        <begin position="519"/>
        <end position="598"/>
    </location>
</feature>
<evidence type="ECO:0000256" key="1">
    <source>
        <dbReference type="SAM" id="MobiDB-lite"/>
    </source>
</evidence>
<feature type="region of interest" description="Disordered" evidence="1">
    <location>
        <begin position="567"/>
        <end position="601"/>
    </location>
</feature>
<dbReference type="AlphaFoldDB" id="A0A3D8SM19"/>
<protein>
    <recommendedName>
        <fullName evidence="2">DUF3835 domain-containing protein</fullName>
    </recommendedName>
</protein>
<sequence length="601" mass="65814">MATAIKDSFMDLERHRQLLQDNIDKLRTTLRHWQTWEAEYEGLKEELLSAGPSPSINQLRSLAEGYEGELVNQKEVQEIIGGTTLRSVEQIINILDRRMDYVQQNVKTVEKQMEKAEHKLAVATVISTPEVRNEEGLPMTEIFEELDEEGNVISSHTSTPGSAKQQLLEVLHKAGVKDLSGAITTTEDVEMPETTLEHENTAISRPEPAKKAVGFAEDTKSEPENEKSSAAKRLEQVMALAKSQESVPREPPVIPTNESPEDAALRREMLQYGMSEVGAVVAELDLEEGSDWSDQDYEFDEMSSDEEDAFGRSTGKVVDDELRRQMRELEERLGLRMMENVGKEPGDLDVVDEGIGRIKITNQPNPDESDVGDSESQTEKSSPAVPQSGSSMKKGVSSKKSVRFSDALDISPAPDAPAKPAAKPRVTAPISDIIERAAPAQSAVPAPQKKASRFKAARAAPATSQVLNGPLSTSTTNGPALNLKPAKALTPEPFSTSIAFAPVENTARTVPTGPEGKILAPSVVERDIPVSASASALEPDELDPSLMHQEVATEYHKMRNRMIQRQGGFMKEDESEIVPFTEEEGGPKKMSRFKAARLAKS</sequence>
<dbReference type="Pfam" id="PF12927">
    <property type="entry name" value="DUF3835"/>
    <property type="match status" value="2"/>
</dbReference>
<name>A0A3D8SM19_9HELO</name>
<feature type="compositionally biased region" description="Basic residues" evidence="1">
    <location>
        <begin position="589"/>
        <end position="601"/>
    </location>
</feature>
<reference evidence="3 4" key="1">
    <citation type="journal article" date="2018" name="IMA Fungus">
        <title>IMA Genome-F 9: Draft genome sequence of Annulohypoxylon stygium, Aspergillus mulundensis, Berkeleyomyces basicola (syn. Thielaviopsis basicola), Ceratocystis smalleyi, two Cercospora beticola strains, Coleophoma cylindrospora, Fusarium fracticaudum, Phialophora cf. hyalina, and Morchella septimelata.</title>
        <authorList>
            <person name="Wingfield B.D."/>
            <person name="Bills G.F."/>
            <person name="Dong Y."/>
            <person name="Huang W."/>
            <person name="Nel W.J."/>
            <person name="Swalarsk-Parry B.S."/>
            <person name="Vaghefi N."/>
            <person name="Wilken P.M."/>
            <person name="An Z."/>
            <person name="de Beer Z.W."/>
            <person name="De Vos L."/>
            <person name="Chen L."/>
            <person name="Duong T.A."/>
            <person name="Gao Y."/>
            <person name="Hammerbacher A."/>
            <person name="Kikkert J.R."/>
            <person name="Li Y."/>
            <person name="Li H."/>
            <person name="Li K."/>
            <person name="Li Q."/>
            <person name="Liu X."/>
            <person name="Ma X."/>
            <person name="Naidoo K."/>
            <person name="Pethybridge S.J."/>
            <person name="Sun J."/>
            <person name="Steenkamp E.T."/>
            <person name="van der Nest M.A."/>
            <person name="van Wyk S."/>
            <person name="Wingfield M.J."/>
            <person name="Xiong C."/>
            <person name="Yue Q."/>
            <person name="Zhang X."/>
        </authorList>
    </citation>
    <scope>NUCLEOTIDE SEQUENCE [LARGE SCALE GENOMIC DNA]</scope>
    <source>
        <strain evidence="3 4">BP5796</strain>
    </source>
</reference>
<gene>
    <name evidence="3" type="ORF">BP5796_03044</name>
</gene>
<dbReference type="GO" id="GO:0003682">
    <property type="term" value="F:chromatin binding"/>
    <property type="evidence" value="ECO:0007669"/>
    <property type="project" value="TreeGrafter"/>
</dbReference>
<dbReference type="PANTHER" id="PTHR15111:SF0">
    <property type="entry name" value="UNCONVENTIONAL PREFOLDIN RPB5 INTERACTOR 1"/>
    <property type="match status" value="1"/>
</dbReference>
<dbReference type="Proteomes" id="UP000256328">
    <property type="component" value="Unassembled WGS sequence"/>
</dbReference>
<evidence type="ECO:0000259" key="2">
    <source>
        <dbReference type="Pfam" id="PF12927"/>
    </source>
</evidence>
<feature type="domain" description="DUF3835" evidence="2">
    <location>
        <begin position="448"/>
        <end position="458"/>
    </location>
</feature>
<dbReference type="GO" id="GO:0003714">
    <property type="term" value="F:transcription corepressor activity"/>
    <property type="evidence" value="ECO:0007669"/>
    <property type="project" value="TreeGrafter"/>
</dbReference>
<keyword evidence="4" id="KW-1185">Reference proteome</keyword>
<dbReference type="EMBL" id="PDLN01000004">
    <property type="protein sequence ID" value="RDW87350.1"/>
    <property type="molecule type" value="Genomic_DNA"/>
</dbReference>
<evidence type="ECO:0000313" key="4">
    <source>
        <dbReference type="Proteomes" id="UP000256328"/>
    </source>
</evidence>
<feature type="compositionally biased region" description="Basic and acidic residues" evidence="1">
    <location>
        <begin position="217"/>
        <end position="231"/>
    </location>
</feature>
<dbReference type="GO" id="GO:0019212">
    <property type="term" value="F:phosphatase inhibitor activity"/>
    <property type="evidence" value="ECO:0007669"/>
    <property type="project" value="TreeGrafter"/>
</dbReference>
<accession>A0A3D8SM19</accession>
<dbReference type="SUPFAM" id="SSF46579">
    <property type="entry name" value="Prefoldin"/>
    <property type="match status" value="1"/>
</dbReference>
<organism evidence="3 4">
    <name type="scientific">Coleophoma crateriformis</name>
    <dbReference type="NCBI Taxonomy" id="565419"/>
    <lineage>
        <taxon>Eukaryota</taxon>
        <taxon>Fungi</taxon>
        <taxon>Dikarya</taxon>
        <taxon>Ascomycota</taxon>
        <taxon>Pezizomycotina</taxon>
        <taxon>Leotiomycetes</taxon>
        <taxon>Helotiales</taxon>
        <taxon>Dermateaceae</taxon>
        <taxon>Coleophoma</taxon>
    </lineage>
</organism>
<dbReference type="InterPro" id="IPR039553">
    <property type="entry name" value="Prefoldin-like"/>
</dbReference>
<feature type="compositionally biased region" description="Low complexity" evidence="1">
    <location>
        <begin position="412"/>
        <end position="424"/>
    </location>
</feature>